<name>A0ABY5PWQ6_9ACTN</name>
<keyword evidence="2 5" id="KW-0547">Nucleotide-binding</keyword>
<reference evidence="8" key="1">
    <citation type="submission" date="2022-08" db="EMBL/GenBank/DDBJ databases">
        <authorList>
            <person name="Tian L."/>
        </authorList>
    </citation>
    <scope>NUCLEOTIDE SEQUENCE</scope>
    <source>
        <strain evidence="8">CM253</strain>
    </source>
</reference>
<evidence type="ECO:0000259" key="7">
    <source>
        <dbReference type="PROSITE" id="PS50011"/>
    </source>
</evidence>
<protein>
    <submittedName>
        <fullName evidence="8">Serine/threonine protein kinase</fullName>
    </submittedName>
</protein>
<sequence>MNSATEVFQPLRADDPRTVGGYRLAARLGSGGMGRVYLSHTQGGRPVAIKVVHPDLADDPTFRRRFRREVEAARRVRGAYTAELIDADAEATPPWLATVYVPGPSLSEAVARRGPLPEAAVVWLMAGVAEALVAVHGAGIVHRDLKPSNVLLAADGPRVIDFGISQASGLTATATGHTIGTPQYMAPEQGLAGETTPATDVFALGQTAAFAALGKPLYGDGPSMTVLFRIVHSKPDLMLLPERLRPLFALCLAADPEERATPAEVLAWCRAYLGEEAATGAGPAVWREVAGLDEEIPAPVAEPRPQPRPASPDTTSGDAAGDAGGTTGDAAGDAAAQGGAHPTSVPAGAAAPATSTAAAVSTAAAASAATAAGSRRRRTARIAVVAAVTGALTLGGLGWKLMDVTDRAAEREAAAAKASGPAPAALRSAPAPAPTPSASQPPKPMPYPGLELNEENSISFNEPVQHEDGDRTGDIRMKCGMARGCMMESDASVFSMPRKAGTGNLETCREQLRFARQNDLTLHVLAAGSEVCVKHPSGDIALFVIGIKSAPGLSKDPSWLRADMTIWRAAS</sequence>
<feature type="binding site" evidence="5">
    <location>
        <position position="50"/>
    </location>
    <ligand>
        <name>ATP</name>
        <dbReference type="ChEBI" id="CHEBI:30616"/>
    </ligand>
</feature>
<dbReference type="Gene3D" id="1.10.510.10">
    <property type="entry name" value="Transferase(Phosphotransferase) domain 1"/>
    <property type="match status" value="1"/>
</dbReference>
<dbReference type="Gene3D" id="3.30.200.20">
    <property type="entry name" value="Phosphorylase Kinase, domain 1"/>
    <property type="match status" value="1"/>
</dbReference>
<dbReference type="RefSeq" id="WP_257856007.1">
    <property type="nucleotide sequence ID" value="NZ_CP102514.1"/>
</dbReference>
<dbReference type="SMART" id="SM00220">
    <property type="entry name" value="S_TKc"/>
    <property type="match status" value="1"/>
</dbReference>
<feature type="compositionally biased region" description="Low complexity" evidence="6">
    <location>
        <begin position="328"/>
        <end position="349"/>
    </location>
</feature>
<keyword evidence="4 5" id="KW-0067">ATP-binding</keyword>
<dbReference type="PROSITE" id="PS00107">
    <property type="entry name" value="PROTEIN_KINASE_ATP"/>
    <property type="match status" value="1"/>
</dbReference>
<evidence type="ECO:0000313" key="8">
    <source>
        <dbReference type="EMBL" id="UUY48450.1"/>
    </source>
</evidence>
<dbReference type="PROSITE" id="PS50011">
    <property type="entry name" value="PROTEIN_KINASE_DOM"/>
    <property type="match status" value="1"/>
</dbReference>
<evidence type="ECO:0000313" key="9">
    <source>
        <dbReference type="Proteomes" id="UP001057738"/>
    </source>
</evidence>
<feature type="compositionally biased region" description="Pro residues" evidence="6">
    <location>
        <begin position="431"/>
        <end position="447"/>
    </location>
</feature>
<accession>A0ABY5PWQ6</accession>
<dbReference type="SUPFAM" id="SSF56112">
    <property type="entry name" value="Protein kinase-like (PK-like)"/>
    <property type="match status" value="1"/>
</dbReference>
<proteinExistence type="predicted"/>
<dbReference type="Pfam" id="PF00069">
    <property type="entry name" value="Pkinase"/>
    <property type="match status" value="1"/>
</dbReference>
<evidence type="ECO:0000256" key="3">
    <source>
        <dbReference type="ARBA" id="ARBA00022777"/>
    </source>
</evidence>
<dbReference type="InterPro" id="IPR000719">
    <property type="entry name" value="Prot_kinase_dom"/>
</dbReference>
<feature type="region of interest" description="Disordered" evidence="6">
    <location>
        <begin position="412"/>
        <end position="447"/>
    </location>
</feature>
<feature type="compositionally biased region" description="Pro residues" evidence="6">
    <location>
        <begin position="300"/>
        <end position="310"/>
    </location>
</feature>
<evidence type="ECO:0000256" key="5">
    <source>
        <dbReference type="PROSITE-ProRule" id="PRU10141"/>
    </source>
</evidence>
<keyword evidence="9" id="KW-1185">Reference proteome</keyword>
<dbReference type="EMBL" id="CP102514">
    <property type="protein sequence ID" value="UUY48450.1"/>
    <property type="molecule type" value="Genomic_DNA"/>
</dbReference>
<dbReference type="Proteomes" id="UP001057738">
    <property type="component" value="Chromosome"/>
</dbReference>
<evidence type="ECO:0000256" key="2">
    <source>
        <dbReference type="ARBA" id="ARBA00022741"/>
    </source>
</evidence>
<gene>
    <name evidence="8" type="ORF">NRK68_15285</name>
</gene>
<keyword evidence="1" id="KW-0808">Transferase</keyword>
<dbReference type="PANTHER" id="PTHR43289">
    <property type="entry name" value="MITOGEN-ACTIVATED PROTEIN KINASE KINASE KINASE 20-RELATED"/>
    <property type="match status" value="1"/>
</dbReference>
<dbReference type="InterPro" id="IPR011009">
    <property type="entry name" value="Kinase-like_dom_sf"/>
</dbReference>
<feature type="domain" description="Protein kinase" evidence="7">
    <location>
        <begin position="22"/>
        <end position="273"/>
    </location>
</feature>
<evidence type="ECO:0000256" key="1">
    <source>
        <dbReference type="ARBA" id="ARBA00022679"/>
    </source>
</evidence>
<dbReference type="PROSITE" id="PS00108">
    <property type="entry name" value="PROTEIN_KINASE_ST"/>
    <property type="match status" value="1"/>
</dbReference>
<dbReference type="InterPro" id="IPR008271">
    <property type="entry name" value="Ser/Thr_kinase_AS"/>
</dbReference>
<evidence type="ECO:0000256" key="6">
    <source>
        <dbReference type="SAM" id="MobiDB-lite"/>
    </source>
</evidence>
<dbReference type="PANTHER" id="PTHR43289:SF34">
    <property type="entry name" value="SERINE_THREONINE-PROTEIN KINASE YBDM-RELATED"/>
    <property type="match status" value="1"/>
</dbReference>
<dbReference type="GeneID" id="95574841"/>
<feature type="region of interest" description="Disordered" evidence="6">
    <location>
        <begin position="298"/>
        <end position="349"/>
    </location>
</feature>
<dbReference type="CDD" id="cd14014">
    <property type="entry name" value="STKc_PknB_like"/>
    <property type="match status" value="1"/>
</dbReference>
<evidence type="ECO:0000256" key="4">
    <source>
        <dbReference type="ARBA" id="ARBA00022840"/>
    </source>
</evidence>
<keyword evidence="3 8" id="KW-0418">Kinase</keyword>
<dbReference type="InterPro" id="IPR017441">
    <property type="entry name" value="Protein_kinase_ATP_BS"/>
</dbReference>
<feature type="compositionally biased region" description="Low complexity" evidence="6">
    <location>
        <begin position="415"/>
        <end position="430"/>
    </location>
</feature>
<dbReference type="GO" id="GO:0004674">
    <property type="term" value="F:protein serine/threonine kinase activity"/>
    <property type="evidence" value="ECO:0007669"/>
    <property type="project" value="UniProtKB-KW"/>
</dbReference>
<organism evidence="8 9">
    <name type="scientific">Streptomyces yangpuensis</name>
    <dbReference type="NCBI Taxonomy" id="1648182"/>
    <lineage>
        <taxon>Bacteria</taxon>
        <taxon>Bacillati</taxon>
        <taxon>Actinomycetota</taxon>
        <taxon>Actinomycetes</taxon>
        <taxon>Kitasatosporales</taxon>
        <taxon>Streptomycetaceae</taxon>
        <taxon>Streptomyces</taxon>
    </lineage>
</organism>
<keyword evidence="8" id="KW-0723">Serine/threonine-protein kinase</keyword>